<dbReference type="EMBL" id="JACBKZ010000014">
    <property type="protein sequence ID" value="KAF5933223.1"/>
    <property type="molecule type" value="Genomic_DNA"/>
</dbReference>
<dbReference type="AlphaFoldDB" id="A0A7J7FXV7"/>
<feature type="compositionally biased region" description="Polar residues" evidence="1">
    <location>
        <begin position="202"/>
        <end position="211"/>
    </location>
</feature>
<dbReference type="InterPro" id="IPR004158">
    <property type="entry name" value="DUF247_pln"/>
</dbReference>
<sequence length="810" mass="91435">MMLLDSCFMVELLRKNEMKKNPIAPERPDKPWWPEQPDKPSDKPGRPEQPDNNPGRPERPDRPDDKPDPAANFAGLNDPIDSATNQIDPMTAPIDRDDYIQNAILQDLVLFENQLPFFIVKKLFDMTIIENSTDSLDNRIGEFFMLFGWITLEPGKFLPDHLSINHLLGLLHYCCCYQFHSLGILPKYATGEYRQNRLHPNDLSQKDNTSAVVRPPREHSNDQGAALGPAKGRCALDPRELTRQLDPLPAQSKWQNMKKGSKPGSLHMSSKAYSMSTEYKLIADLPDSNKCAGDDYFIVSGNWEFPPDDDLHLYPLSRSVFTEGNALPQPPKDFRKTFFPSKDFKKLLGLPVKQRKAPLLVYKFTLPDVPKKSKSSTPSNNPSYHFVTTGLTKPQHLTQQSSHQHLLHNGFHLFNANAVAKFPSLLLQAELVTIATTADEIGRNKAVVENLLADIPGIVTVPIFTITIPTQTEAKKGKGPRQRPLLPKLSQKTQFQSQNLPRLRKQALLPRRGLQRLTPLKPLNQKSRGRTLQPPRAIQHAHSFAMQVEGMKNELCYSFLLQANPEAKAGEEEKEEDEDKEAKVVVDADGSAGAKSPTLNEQVLDLTQDEEDKVSKSPSPKKTTFEVPIAEKSLDQTLQEITPSSRQRGLPRRFHSCLLRPRHILPPTLSTEFLLIHLDILNRNSTEPDVGWRQVLDLRELELWSSMFSSRPRRLCTLLSTENSQAFFTKLKKGLALQVQDGLDLIWAHLKAPSDNQTVIVQAVLERHDCHLLAAPWYSVEHLIIPLGISPEAFILANSQSHQGIHPQWL</sequence>
<evidence type="ECO:0000313" key="3">
    <source>
        <dbReference type="Proteomes" id="UP000593564"/>
    </source>
</evidence>
<feature type="region of interest" description="Disordered" evidence="1">
    <location>
        <begin position="514"/>
        <end position="534"/>
    </location>
</feature>
<feature type="compositionally biased region" description="Basic and acidic residues" evidence="1">
    <location>
        <begin position="15"/>
        <end position="49"/>
    </location>
</feature>
<dbReference type="PANTHER" id="PTHR31170">
    <property type="entry name" value="BNAC04G53230D PROTEIN"/>
    <property type="match status" value="1"/>
</dbReference>
<comment type="caution">
    <text evidence="2">The sequence shown here is derived from an EMBL/GenBank/DDBJ whole genome shotgun (WGS) entry which is preliminary data.</text>
</comment>
<feature type="compositionally biased region" description="Basic and acidic residues" evidence="1">
    <location>
        <begin position="56"/>
        <end position="68"/>
    </location>
</feature>
<protein>
    <submittedName>
        <fullName evidence="2">Uncharacterized protein</fullName>
    </submittedName>
</protein>
<feature type="region of interest" description="Disordered" evidence="1">
    <location>
        <begin position="15"/>
        <end position="88"/>
    </location>
</feature>
<keyword evidence="3" id="KW-1185">Reference proteome</keyword>
<feature type="region of interest" description="Disordered" evidence="1">
    <location>
        <begin position="588"/>
        <end position="623"/>
    </location>
</feature>
<accession>A0A7J7FXV7</accession>
<name>A0A7J7FXV7_CAMSI</name>
<organism evidence="2 3">
    <name type="scientific">Camellia sinensis</name>
    <name type="common">Tea plant</name>
    <name type="synonym">Thea sinensis</name>
    <dbReference type="NCBI Taxonomy" id="4442"/>
    <lineage>
        <taxon>Eukaryota</taxon>
        <taxon>Viridiplantae</taxon>
        <taxon>Streptophyta</taxon>
        <taxon>Embryophyta</taxon>
        <taxon>Tracheophyta</taxon>
        <taxon>Spermatophyta</taxon>
        <taxon>Magnoliopsida</taxon>
        <taxon>eudicotyledons</taxon>
        <taxon>Gunneridae</taxon>
        <taxon>Pentapetalae</taxon>
        <taxon>asterids</taxon>
        <taxon>Ericales</taxon>
        <taxon>Theaceae</taxon>
        <taxon>Camellia</taxon>
    </lineage>
</organism>
<feature type="region of interest" description="Disordered" evidence="1">
    <location>
        <begin position="198"/>
        <end position="231"/>
    </location>
</feature>
<dbReference type="Pfam" id="PF03140">
    <property type="entry name" value="DUF247"/>
    <property type="match status" value="1"/>
</dbReference>
<dbReference type="Proteomes" id="UP000593564">
    <property type="component" value="Unassembled WGS sequence"/>
</dbReference>
<evidence type="ECO:0000313" key="2">
    <source>
        <dbReference type="EMBL" id="KAF5933223.1"/>
    </source>
</evidence>
<reference evidence="3" key="1">
    <citation type="journal article" date="2020" name="Nat. Commun.">
        <title>Genome assembly of wild tea tree DASZ reveals pedigree and selection history of tea varieties.</title>
        <authorList>
            <person name="Zhang W."/>
            <person name="Zhang Y."/>
            <person name="Qiu H."/>
            <person name="Guo Y."/>
            <person name="Wan H."/>
            <person name="Zhang X."/>
            <person name="Scossa F."/>
            <person name="Alseekh S."/>
            <person name="Zhang Q."/>
            <person name="Wang P."/>
            <person name="Xu L."/>
            <person name="Schmidt M.H."/>
            <person name="Jia X."/>
            <person name="Li D."/>
            <person name="Zhu A."/>
            <person name="Guo F."/>
            <person name="Chen W."/>
            <person name="Ni D."/>
            <person name="Usadel B."/>
            <person name="Fernie A.R."/>
            <person name="Wen W."/>
        </authorList>
    </citation>
    <scope>NUCLEOTIDE SEQUENCE [LARGE SCALE GENOMIC DNA]</scope>
    <source>
        <strain evidence="3">cv. G240</strain>
    </source>
</reference>
<feature type="region of interest" description="Disordered" evidence="1">
    <location>
        <begin position="472"/>
        <end position="497"/>
    </location>
</feature>
<reference evidence="2 3" key="2">
    <citation type="submission" date="2020-07" db="EMBL/GenBank/DDBJ databases">
        <title>Genome assembly of wild tea tree DASZ reveals pedigree and selection history of tea varieties.</title>
        <authorList>
            <person name="Zhang W."/>
        </authorList>
    </citation>
    <scope>NUCLEOTIDE SEQUENCE [LARGE SCALE GENOMIC DNA]</scope>
    <source>
        <strain evidence="3">cv. G240</strain>
        <tissue evidence="2">Leaf</tissue>
    </source>
</reference>
<gene>
    <name evidence="2" type="ORF">HYC85_029394</name>
</gene>
<evidence type="ECO:0000256" key="1">
    <source>
        <dbReference type="SAM" id="MobiDB-lite"/>
    </source>
</evidence>
<proteinExistence type="predicted"/>